<name>A0AAP0KVC1_9MAGN</name>
<dbReference type="AlphaFoldDB" id="A0AAP0KVC1"/>
<evidence type="ECO:0000313" key="2">
    <source>
        <dbReference type="Proteomes" id="UP001419268"/>
    </source>
</evidence>
<accession>A0AAP0KVC1</accession>
<dbReference type="Proteomes" id="UP001419268">
    <property type="component" value="Unassembled WGS sequence"/>
</dbReference>
<proteinExistence type="predicted"/>
<sequence length="66" mass="7205">MMQGLSSWYSRLFEPCSPLPRPMTAIGTLCGLVDRLGEQGNVGIAFVRLMTCVSDDKEKGKTPDSL</sequence>
<protein>
    <submittedName>
        <fullName evidence="1">Uncharacterized protein</fullName>
    </submittedName>
</protein>
<organism evidence="1 2">
    <name type="scientific">Stephania cephalantha</name>
    <dbReference type="NCBI Taxonomy" id="152367"/>
    <lineage>
        <taxon>Eukaryota</taxon>
        <taxon>Viridiplantae</taxon>
        <taxon>Streptophyta</taxon>
        <taxon>Embryophyta</taxon>
        <taxon>Tracheophyta</taxon>
        <taxon>Spermatophyta</taxon>
        <taxon>Magnoliopsida</taxon>
        <taxon>Ranunculales</taxon>
        <taxon>Menispermaceae</taxon>
        <taxon>Menispermoideae</taxon>
        <taxon>Cissampelideae</taxon>
        <taxon>Stephania</taxon>
    </lineage>
</organism>
<dbReference type="EMBL" id="JBBNAG010000002">
    <property type="protein sequence ID" value="KAK9158658.1"/>
    <property type="molecule type" value="Genomic_DNA"/>
</dbReference>
<evidence type="ECO:0000313" key="1">
    <source>
        <dbReference type="EMBL" id="KAK9158658.1"/>
    </source>
</evidence>
<reference evidence="1 2" key="1">
    <citation type="submission" date="2024-01" db="EMBL/GenBank/DDBJ databases">
        <title>Genome assemblies of Stephania.</title>
        <authorList>
            <person name="Yang L."/>
        </authorList>
    </citation>
    <scope>NUCLEOTIDE SEQUENCE [LARGE SCALE GENOMIC DNA]</scope>
    <source>
        <strain evidence="1">JXDWG</strain>
        <tissue evidence="1">Leaf</tissue>
    </source>
</reference>
<gene>
    <name evidence="1" type="ORF">Scep_005232</name>
</gene>
<comment type="caution">
    <text evidence="1">The sequence shown here is derived from an EMBL/GenBank/DDBJ whole genome shotgun (WGS) entry which is preliminary data.</text>
</comment>
<keyword evidence="2" id="KW-1185">Reference proteome</keyword>